<accession>A0A511XEJ7</accession>
<protein>
    <submittedName>
        <fullName evidence="1">Uncharacterized protein</fullName>
    </submittedName>
</protein>
<keyword evidence="2" id="KW-1185">Reference proteome</keyword>
<comment type="caution">
    <text evidence="1">The sequence shown here is derived from an EMBL/GenBank/DDBJ whole genome shotgun (WGS) entry which is preliminary data.</text>
</comment>
<evidence type="ECO:0000313" key="2">
    <source>
        <dbReference type="Proteomes" id="UP000321635"/>
    </source>
</evidence>
<dbReference type="AlphaFoldDB" id="A0A511XEJ7"/>
<name>A0A511XEJ7_9PROT</name>
<sequence>MRAKQPVRFIFHEWIGNPVGRSGQTGFARNSAIAEILFECFVLALDITGFFSSPLNTKSASYFRLSV</sequence>
<evidence type="ECO:0000313" key="1">
    <source>
        <dbReference type="EMBL" id="GEN61383.1"/>
    </source>
</evidence>
<gene>
    <name evidence="1" type="ORF">ANI02nite_32670</name>
</gene>
<dbReference type="Proteomes" id="UP000321635">
    <property type="component" value="Unassembled WGS sequence"/>
</dbReference>
<dbReference type="EMBL" id="BJYF01000034">
    <property type="protein sequence ID" value="GEN61383.1"/>
    <property type="molecule type" value="Genomic_DNA"/>
</dbReference>
<proteinExistence type="predicted"/>
<reference evidence="1 2" key="1">
    <citation type="submission" date="2019-07" db="EMBL/GenBank/DDBJ databases">
        <title>Whole genome shotgun sequence of Acetobacter nitrogenifigens NBRC 105050.</title>
        <authorList>
            <person name="Hosoyama A."/>
            <person name="Uohara A."/>
            <person name="Ohji S."/>
            <person name="Ichikawa N."/>
        </authorList>
    </citation>
    <scope>NUCLEOTIDE SEQUENCE [LARGE SCALE GENOMIC DNA]</scope>
    <source>
        <strain evidence="1 2">NBRC 105050</strain>
    </source>
</reference>
<organism evidence="1 2">
    <name type="scientific">Acetobacter nitrogenifigens DSM 23921 = NBRC 105050</name>
    <dbReference type="NCBI Taxonomy" id="1120919"/>
    <lineage>
        <taxon>Bacteria</taxon>
        <taxon>Pseudomonadati</taxon>
        <taxon>Pseudomonadota</taxon>
        <taxon>Alphaproteobacteria</taxon>
        <taxon>Acetobacterales</taxon>
        <taxon>Acetobacteraceae</taxon>
        <taxon>Acetobacter</taxon>
    </lineage>
</organism>